<organism evidence="2 3">
    <name type="scientific">Actinoplanes subglobosus</name>
    <dbReference type="NCBI Taxonomy" id="1547892"/>
    <lineage>
        <taxon>Bacteria</taxon>
        <taxon>Bacillati</taxon>
        <taxon>Actinomycetota</taxon>
        <taxon>Actinomycetes</taxon>
        <taxon>Micromonosporales</taxon>
        <taxon>Micromonosporaceae</taxon>
        <taxon>Actinoplanes</taxon>
    </lineage>
</organism>
<protein>
    <submittedName>
        <fullName evidence="2">Uncharacterized protein</fullName>
    </submittedName>
</protein>
<proteinExistence type="predicted"/>
<evidence type="ECO:0000313" key="2">
    <source>
        <dbReference type="EMBL" id="MFC4071793.1"/>
    </source>
</evidence>
<evidence type="ECO:0000256" key="1">
    <source>
        <dbReference type="SAM" id="Phobius"/>
    </source>
</evidence>
<name>A0ABV8J5A8_9ACTN</name>
<gene>
    <name evidence="2" type="ORF">ACFO0C_43230</name>
</gene>
<feature type="transmembrane region" description="Helical" evidence="1">
    <location>
        <begin position="21"/>
        <end position="39"/>
    </location>
</feature>
<keyword evidence="1" id="KW-0812">Transmembrane</keyword>
<reference evidence="3" key="1">
    <citation type="journal article" date="2019" name="Int. J. Syst. Evol. Microbiol.">
        <title>The Global Catalogue of Microorganisms (GCM) 10K type strain sequencing project: providing services to taxonomists for standard genome sequencing and annotation.</title>
        <authorList>
            <consortium name="The Broad Institute Genomics Platform"/>
            <consortium name="The Broad Institute Genome Sequencing Center for Infectious Disease"/>
            <person name="Wu L."/>
            <person name="Ma J."/>
        </authorList>
    </citation>
    <scope>NUCLEOTIDE SEQUENCE [LARGE SCALE GENOMIC DNA]</scope>
    <source>
        <strain evidence="3">TBRC 5832</strain>
    </source>
</reference>
<dbReference type="RefSeq" id="WP_378072671.1">
    <property type="nucleotide sequence ID" value="NZ_JBHSBL010000029.1"/>
</dbReference>
<dbReference type="EMBL" id="JBHSBL010000029">
    <property type="protein sequence ID" value="MFC4071793.1"/>
    <property type="molecule type" value="Genomic_DNA"/>
</dbReference>
<keyword evidence="1" id="KW-1133">Transmembrane helix</keyword>
<sequence>MIRSGARRLYGTALKWPVATALGLFAFGTALSGIAGLVIEETSGLPPTPFVVVIGVATGVVAIKFLRDADRRKPVKRPR</sequence>
<keyword evidence="1" id="KW-0472">Membrane</keyword>
<accession>A0ABV8J5A8</accession>
<dbReference type="Proteomes" id="UP001595867">
    <property type="component" value="Unassembled WGS sequence"/>
</dbReference>
<evidence type="ECO:0000313" key="3">
    <source>
        <dbReference type="Proteomes" id="UP001595867"/>
    </source>
</evidence>
<feature type="transmembrane region" description="Helical" evidence="1">
    <location>
        <begin position="45"/>
        <end position="66"/>
    </location>
</feature>
<keyword evidence="3" id="KW-1185">Reference proteome</keyword>
<comment type="caution">
    <text evidence="2">The sequence shown here is derived from an EMBL/GenBank/DDBJ whole genome shotgun (WGS) entry which is preliminary data.</text>
</comment>